<keyword evidence="2" id="KW-0560">Oxidoreductase</keyword>
<comment type="caution">
    <text evidence="5">The sequence shown here is derived from an EMBL/GenBank/DDBJ whole genome shotgun (WGS) entry which is preliminary data.</text>
</comment>
<dbReference type="RefSeq" id="WP_209008879.1">
    <property type="nucleotide sequence ID" value="NZ_BMXE01000002.1"/>
</dbReference>
<protein>
    <submittedName>
        <fullName evidence="5">Oxidoreductase</fullName>
    </submittedName>
</protein>
<evidence type="ECO:0000256" key="1">
    <source>
        <dbReference type="ARBA" id="ARBA00010928"/>
    </source>
</evidence>
<feature type="domain" description="GFO/IDH/MocA-like oxidoreductase" evidence="4">
    <location>
        <begin position="132"/>
        <end position="249"/>
    </location>
</feature>
<proteinExistence type="inferred from homology"/>
<evidence type="ECO:0000259" key="3">
    <source>
        <dbReference type="Pfam" id="PF01408"/>
    </source>
</evidence>
<comment type="similarity">
    <text evidence="1">Belongs to the Gfo/Idh/MocA family.</text>
</comment>
<sequence>MSKLNWGFLGTSFISLTMADAICKEGSMRIHSIAGRSEVPLKVFAEKYDIEHTFDDFNELIEDEAVDIIYIALPNHVHHEYVIKAANAGKAILCEKSLSVDMDRTDQALKAVAENGVFFAEGLMYLNHPFTAAIQEVVTSGELGEIQSISAQYCASIAHLVNPDSKGVLYNLGCYPVSLVHLLMQTAFPNPILENYKISAMGRRGADGNICETAATLRLNNGVLCQLHTAEDYGLHARFSVLGSKASLELNSNPWLPTAEGNTFTITPYEKQGDTRTVTAEGDGFLYQVRAIREAIEAGKTELESPAPSAEDSRHIMQILTDWEAATVIA</sequence>
<dbReference type="Proteomes" id="UP000637980">
    <property type="component" value="Unassembled WGS sequence"/>
</dbReference>
<feature type="domain" description="Gfo/Idh/MocA-like oxidoreductase N-terminal" evidence="3">
    <location>
        <begin position="5"/>
        <end position="120"/>
    </location>
</feature>
<dbReference type="Pfam" id="PF22725">
    <property type="entry name" value="GFO_IDH_MocA_C3"/>
    <property type="match status" value="1"/>
</dbReference>
<dbReference type="Pfam" id="PF01408">
    <property type="entry name" value="GFO_IDH_MocA"/>
    <property type="match status" value="1"/>
</dbReference>
<organism evidence="5 6">
    <name type="scientific">Pseudovibrio japonicus</name>
    <dbReference type="NCBI Taxonomy" id="366534"/>
    <lineage>
        <taxon>Bacteria</taxon>
        <taxon>Pseudomonadati</taxon>
        <taxon>Pseudomonadota</taxon>
        <taxon>Alphaproteobacteria</taxon>
        <taxon>Hyphomicrobiales</taxon>
        <taxon>Stappiaceae</taxon>
        <taxon>Pseudovibrio</taxon>
    </lineage>
</organism>
<evidence type="ECO:0000256" key="2">
    <source>
        <dbReference type="ARBA" id="ARBA00023002"/>
    </source>
</evidence>
<keyword evidence="6" id="KW-1185">Reference proteome</keyword>
<dbReference type="InterPro" id="IPR055170">
    <property type="entry name" value="GFO_IDH_MocA-like_dom"/>
</dbReference>
<dbReference type="PANTHER" id="PTHR22604">
    <property type="entry name" value="OXIDOREDUCTASES"/>
    <property type="match status" value="1"/>
</dbReference>
<dbReference type="Gene3D" id="3.40.50.720">
    <property type="entry name" value="NAD(P)-binding Rossmann-like Domain"/>
    <property type="match status" value="1"/>
</dbReference>
<name>A0ABQ3E490_9HYPH</name>
<dbReference type="InterPro" id="IPR000683">
    <property type="entry name" value="Gfo/Idh/MocA-like_OxRdtase_N"/>
</dbReference>
<evidence type="ECO:0000313" key="6">
    <source>
        <dbReference type="Proteomes" id="UP000637980"/>
    </source>
</evidence>
<dbReference type="PANTHER" id="PTHR22604:SF105">
    <property type="entry name" value="TRANS-1,2-DIHYDROBENZENE-1,2-DIOL DEHYDROGENASE"/>
    <property type="match status" value="1"/>
</dbReference>
<evidence type="ECO:0000313" key="5">
    <source>
        <dbReference type="EMBL" id="GHB24292.1"/>
    </source>
</evidence>
<accession>A0ABQ3E490</accession>
<dbReference type="EMBL" id="BMXE01000002">
    <property type="protein sequence ID" value="GHB24292.1"/>
    <property type="molecule type" value="Genomic_DNA"/>
</dbReference>
<dbReference type="InterPro" id="IPR036291">
    <property type="entry name" value="NAD(P)-bd_dom_sf"/>
</dbReference>
<evidence type="ECO:0000259" key="4">
    <source>
        <dbReference type="Pfam" id="PF22725"/>
    </source>
</evidence>
<dbReference type="InterPro" id="IPR050984">
    <property type="entry name" value="Gfo/Idh/MocA_domain"/>
</dbReference>
<dbReference type="Gene3D" id="3.30.360.10">
    <property type="entry name" value="Dihydrodipicolinate Reductase, domain 2"/>
    <property type="match status" value="1"/>
</dbReference>
<gene>
    <name evidence="5" type="ORF">GCM10007094_10420</name>
</gene>
<dbReference type="SUPFAM" id="SSF55347">
    <property type="entry name" value="Glyceraldehyde-3-phosphate dehydrogenase-like, C-terminal domain"/>
    <property type="match status" value="1"/>
</dbReference>
<reference evidence="6" key="1">
    <citation type="journal article" date="2019" name="Int. J. Syst. Evol. Microbiol.">
        <title>The Global Catalogue of Microorganisms (GCM) 10K type strain sequencing project: providing services to taxonomists for standard genome sequencing and annotation.</title>
        <authorList>
            <consortium name="The Broad Institute Genomics Platform"/>
            <consortium name="The Broad Institute Genome Sequencing Center for Infectious Disease"/>
            <person name="Wu L."/>
            <person name="Ma J."/>
        </authorList>
    </citation>
    <scope>NUCLEOTIDE SEQUENCE [LARGE SCALE GENOMIC DNA]</scope>
    <source>
        <strain evidence="6">KCTC 12861</strain>
    </source>
</reference>
<dbReference type="SUPFAM" id="SSF51735">
    <property type="entry name" value="NAD(P)-binding Rossmann-fold domains"/>
    <property type="match status" value="1"/>
</dbReference>